<keyword evidence="1" id="KW-0472">Membrane</keyword>
<dbReference type="RefSeq" id="WP_077841458.1">
    <property type="nucleotide sequence ID" value="NZ_CP107022.1"/>
</dbReference>
<evidence type="ECO:0000313" key="2">
    <source>
        <dbReference type="EMBL" id="NRT87494.1"/>
    </source>
</evidence>
<sequence length="68" mass="7596">MITAQQLAAPPVEVAENQNLPNGEIVKVRELPNEYSNYIHYIIVNYTAAIYNVVISNYSISIGIVNNM</sequence>
<dbReference type="EMBL" id="JABSWW010000001">
    <property type="protein sequence ID" value="NRT87494.1"/>
    <property type="molecule type" value="Genomic_DNA"/>
</dbReference>
<reference evidence="2" key="1">
    <citation type="submission" date="2020-05" db="EMBL/GenBank/DDBJ databases">
        <authorList>
            <person name="Brown S."/>
            <person name="Huntemann M."/>
            <person name="Clum A."/>
            <person name="Spunde A."/>
            <person name="Palaniappan K."/>
            <person name="Ritter S."/>
            <person name="Mikhailova N."/>
            <person name="Chen I.-M."/>
            <person name="Stamatis D."/>
            <person name="Reddy T."/>
            <person name="O'Malley R."/>
            <person name="Daum C."/>
            <person name="Shapiro N."/>
            <person name="Ivanova N."/>
            <person name="Kyrpides N."/>
            <person name="Woyke T."/>
        </authorList>
    </citation>
    <scope>NUCLEOTIDE SEQUENCE</scope>
    <source>
        <strain evidence="2">DJ080</strain>
    </source>
</reference>
<name>A0AAX0AY32_CLOBE</name>
<evidence type="ECO:0000313" key="3">
    <source>
        <dbReference type="Proteomes" id="UP001193748"/>
    </source>
</evidence>
<evidence type="ECO:0000256" key="1">
    <source>
        <dbReference type="SAM" id="Phobius"/>
    </source>
</evidence>
<keyword evidence="1" id="KW-0812">Transmembrane</keyword>
<protein>
    <submittedName>
        <fullName evidence="2">Uncharacterized protein</fullName>
    </submittedName>
</protein>
<proteinExistence type="predicted"/>
<comment type="caution">
    <text evidence="2">The sequence shown here is derived from an EMBL/GenBank/DDBJ whole genome shotgun (WGS) entry which is preliminary data.</text>
</comment>
<accession>A0AAX0AY32</accession>
<feature type="transmembrane region" description="Helical" evidence="1">
    <location>
        <begin position="38"/>
        <end position="60"/>
    </location>
</feature>
<organism evidence="2 3">
    <name type="scientific">Clostridium beijerinckii</name>
    <name type="common">Clostridium MP</name>
    <dbReference type="NCBI Taxonomy" id="1520"/>
    <lineage>
        <taxon>Bacteria</taxon>
        <taxon>Bacillati</taxon>
        <taxon>Bacillota</taxon>
        <taxon>Clostridia</taxon>
        <taxon>Eubacteriales</taxon>
        <taxon>Clostridiaceae</taxon>
        <taxon>Clostridium</taxon>
    </lineage>
</organism>
<dbReference type="Proteomes" id="UP001193748">
    <property type="component" value="Unassembled WGS sequence"/>
</dbReference>
<reference evidence="2" key="2">
    <citation type="journal article" date="2022" name="Nat. Biotechnol.">
        <title>Carbon-negative production of acetone and isopropanol by gas fermentation at industrial pilot scale.</title>
        <authorList>
            <person name="Liew F.E."/>
            <person name="Nogle R."/>
            <person name="Abdalla T."/>
            <person name="Rasor B.J."/>
            <person name="Canter C."/>
            <person name="Jensen R.O."/>
            <person name="Wang L."/>
            <person name="Strutz J."/>
            <person name="Chirania P."/>
            <person name="De Tissera S."/>
            <person name="Mueller A.P."/>
            <person name="Ruan Z."/>
            <person name="Gao A."/>
            <person name="Tran L."/>
            <person name="Engle N.L."/>
            <person name="Bromley J.C."/>
            <person name="Daniell J."/>
            <person name="Conrado R."/>
            <person name="Tschaplinski T.J."/>
            <person name="Giannone R.J."/>
            <person name="Hettich R.L."/>
            <person name="Karim A.S."/>
            <person name="Simpson S.D."/>
            <person name="Brown S.D."/>
            <person name="Leang C."/>
            <person name="Jewett M.C."/>
            <person name="Kopke M."/>
        </authorList>
    </citation>
    <scope>NUCLEOTIDE SEQUENCE</scope>
    <source>
        <strain evidence="2">DJ080</strain>
    </source>
</reference>
<keyword evidence="1" id="KW-1133">Transmembrane helix</keyword>
<gene>
    <name evidence="2" type="ORF">B0H41_001173</name>
</gene>
<dbReference type="AlphaFoldDB" id="A0AAX0AY32"/>